<dbReference type="Proteomes" id="UP000277928">
    <property type="component" value="Unassembled WGS sequence"/>
</dbReference>
<gene>
    <name evidence="5" type="ORF">NLS_LOCUS2335</name>
</gene>
<reference evidence="5 6" key="1">
    <citation type="submission" date="2018-08" db="EMBL/GenBank/DDBJ databases">
        <authorList>
            <person name="Laetsch R D."/>
            <person name="Stevens L."/>
            <person name="Kumar S."/>
            <person name="Blaxter L. M."/>
        </authorList>
    </citation>
    <scope>NUCLEOTIDE SEQUENCE [LARGE SCALE GENOMIC DNA]</scope>
</reference>
<dbReference type="PANTHER" id="PTHR16193:SF0">
    <property type="entry name" value="TETRATRICOPEPTIDE REPEAT PROTEIN 27"/>
    <property type="match status" value="1"/>
</dbReference>
<feature type="repeat" description="TPR" evidence="4">
    <location>
        <begin position="460"/>
        <end position="493"/>
    </location>
</feature>
<dbReference type="EMBL" id="UYRX01000105">
    <property type="protein sequence ID" value="VDK74069.1"/>
    <property type="molecule type" value="Genomic_DNA"/>
</dbReference>
<evidence type="ECO:0000256" key="3">
    <source>
        <dbReference type="ARBA" id="ARBA00024020"/>
    </source>
</evidence>
<feature type="repeat" description="TPR" evidence="4">
    <location>
        <begin position="392"/>
        <end position="425"/>
    </location>
</feature>
<evidence type="ECO:0000313" key="6">
    <source>
        <dbReference type="Proteomes" id="UP000277928"/>
    </source>
</evidence>
<dbReference type="SUPFAM" id="SSF48452">
    <property type="entry name" value="TPR-like"/>
    <property type="match status" value="1"/>
</dbReference>
<dbReference type="InterPro" id="IPR011990">
    <property type="entry name" value="TPR-like_helical_dom_sf"/>
</dbReference>
<dbReference type="OrthoDB" id="1936594at2759"/>
<protein>
    <submittedName>
        <fullName evidence="5">Uncharacterized protein</fullName>
    </submittedName>
</protein>
<evidence type="ECO:0000256" key="2">
    <source>
        <dbReference type="ARBA" id="ARBA00022803"/>
    </source>
</evidence>
<proteinExistence type="inferred from homology"/>
<sequence length="695" mass="79386">MNGKIEETLLLAILLCDFGEVELLSKLCLWLAKTILIDCCSQTDNSFMRDRLTCRLLLLWQDLLKEPAVELKSILNALEDIRINCDSVAVVTEALLERMYAHLLYDEVRKAETCLKKALTTAGLEIKIMGVLGKRTRFQEKFVPQLIIRAESCDNSEGNDTTENESTLPQNVLLRDDALLENVCVAEMDASTSHAKLPAVGLACMLASGVLERKNQSTEDLVIEKCCSYLDEVIAQRKNWAVQASALLQRSEFEKLSMRRVERACMQMETLAKLVNGVGNEEINKGIIRKRSKLLLASGMKPFWYVDLVHAEILRSIGCTAEALVIFEKQENWDSVIDCYRSLGQLEKAERLVRDLLVKDENDSTYWCLLGDILHQPSAYEKAIEVSNGRSFRAYRSLGFLMLQRKHYDISYQHLRRSLELQPINSSCWFNFGCCAWKLEKLEEAAQAYRHCVRYEPAHFQAWNNLAAVYEKLNDTKRAKAVLQEALKLNFDHIKLRENYMLLCMRMHDISSAISMFHSMLDSDKQYKDDIVIEALTQNLITLREKKGEFAKPLTCKMCELLGRITSQQTSSSTIWRCYAELKQPNSESSVEDHEIYVKLLERAFRICYNKQDWHKNVDSCVDVLNAVLKLVESKQTLSGMKNIENSAVKSEVRITLQPVITSIEKMYGVDANESLNACLKELLLKAKALLSSFL</sequence>
<dbReference type="AlphaFoldDB" id="A0A3P6SSE4"/>
<dbReference type="InterPro" id="IPR044244">
    <property type="entry name" value="TTC27/Emw1"/>
</dbReference>
<organism evidence="5 6">
    <name type="scientific">Litomosoides sigmodontis</name>
    <name type="common">Filarial nematode worm</name>
    <dbReference type="NCBI Taxonomy" id="42156"/>
    <lineage>
        <taxon>Eukaryota</taxon>
        <taxon>Metazoa</taxon>
        <taxon>Ecdysozoa</taxon>
        <taxon>Nematoda</taxon>
        <taxon>Chromadorea</taxon>
        <taxon>Rhabditida</taxon>
        <taxon>Spirurina</taxon>
        <taxon>Spiruromorpha</taxon>
        <taxon>Filarioidea</taxon>
        <taxon>Onchocercidae</taxon>
        <taxon>Litomosoides</taxon>
    </lineage>
</organism>
<evidence type="ECO:0000256" key="4">
    <source>
        <dbReference type="PROSITE-ProRule" id="PRU00339"/>
    </source>
</evidence>
<dbReference type="Pfam" id="PF01535">
    <property type="entry name" value="PPR"/>
    <property type="match status" value="1"/>
</dbReference>
<evidence type="ECO:0000313" key="5">
    <source>
        <dbReference type="EMBL" id="VDK74069.1"/>
    </source>
</evidence>
<dbReference type="Pfam" id="PF13181">
    <property type="entry name" value="TPR_8"/>
    <property type="match status" value="2"/>
</dbReference>
<feature type="repeat" description="TPR" evidence="4">
    <location>
        <begin position="426"/>
        <end position="459"/>
    </location>
</feature>
<dbReference type="PROSITE" id="PS50005">
    <property type="entry name" value="TPR"/>
    <property type="match status" value="3"/>
</dbReference>
<dbReference type="OMA" id="WNIRLIC"/>
<keyword evidence="2 4" id="KW-0802">TPR repeat</keyword>
<dbReference type="Gene3D" id="1.25.40.10">
    <property type="entry name" value="Tetratricopeptide repeat domain"/>
    <property type="match status" value="1"/>
</dbReference>
<keyword evidence="6" id="KW-1185">Reference proteome</keyword>
<dbReference type="STRING" id="42156.A0A3P6SSE4"/>
<accession>A0A3P6SSE4</accession>
<keyword evidence="1" id="KW-0677">Repeat</keyword>
<name>A0A3P6SSE4_LITSI</name>
<comment type="similarity">
    <text evidence="3">Belongs to the TTC27 family.</text>
</comment>
<dbReference type="InterPro" id="IPR019734">
    <property type="entry name" value="TPR_rpt"/>
</dbReference>
<dbReference type="SMART" id="SM00028">
    <property type="entry name" value="TPR"/>
    <property type="match status" value="4"/>
</dbReference>
<dbReference type="PANTHER" id="PTHR16193">
    <property type="entry name" value="TETRATRICOPEPTIDE REPEAT PROTEIN 27"/>
    <property type="match status" value="1"/>
</dbReference>
<dbReference type="InterPro" id="IPR002885">
    <property type="entry name" value="PPR_rpt"/>
</dbReference>
<evidence type="ECO:0000256" key="1">
    <source>
        <dbReference type="ARBA" id="ARBA00022737"/>
    </source>
</evidence>